<feature type="transmembrane region" description="Helical" evidence="10">
    <location>
        <begin position="62"/>
        <end position="82"/>
    </location>
</feature>
<evidence type="ECO:0000256" key="5">
    <source>
        <dbReference type="ARBA" id="ARBA00023040"/>
    </source>
</evidence>
<dbReference type="Proteomes" id="UP000527232">
    <property type="component" value="Unassembled WGS sequence"/>
</dbReference>
<organism evidence="12 13">
    <name type="scientific">Oceanodroma tethys</name>
    <name type="common">Wedge-rumped storm-petrel</name>
    <name type="synonym">Hydrobates tethys</name>
    <dbReference type="NCBI Taxonomy" id="79633"/>
    <lineage>
        <taxon>Eukaryota</taxon>
        <taxon>Metazoa</taxon>
        <taxon>Chordata</taxon>
        <taxon>Craniata</taxon>
        <taxon>Vertebrata</taxon>
        <taxon>Euteleostomi</taxon>
        <taxon>Archelosauria</taxon>
        <taxon>Archosauria</taxon>
        <taxon>Dinosauria</taxon>
        <taxon>Saurischia</taxon>
        <taxon>Theropoda</taxon>
        <taxon>Coelurosauria</taxon>
        <taxon>Aves</taxon>
        <taxon>Neognathae</taxon>
        <taxon>Neoaves</taxon>
        <taxon>Aequornithes</taxon>
        <taxon>Procellariiformes</taxon>
        <taxon>Hydrobatidae</taxon>
        <taxon>Oceanodroma</taxon>
    </lineage>
</organism>
<evidence type="ECO:0000256" key="1">
    <source>
        <dbReference type="ARBA" id="ARBA00002936"/>
    </source>
</evidence>
<evidence type="ECO:0000259" key="11">
    <source>
        <dbReference type="PROSITE" id="PS50262"/>
    </source>
</evidence>
<feature type="transmembrane region" description="Helical" evidence="10">
    <location>
        <begin position="27"/>
        <end position="50"/>
    </location>
</feature>
<keyword evidence="3 10" id="KW-0812">Transmembrane</keyword>
<reference evidence="12 13" key="1">
    <citation type="submission" date="2019-09" db="EMBL/GenBank/DDBJ databases">
        <title>Bird 10,000 Genomes (B10K) Project - Family phase.</title>
        <authorList>
            <person name="Zhang G."/>
        </authorList>
    </citation>
    <scope>NUCLEOTIDE SEQUENCE [LARGE SCALE GENOMIC DNA]</scope>
    <source>
        <strain evidence="12">B10K-DU-001-32</strain>
        <tissue evidence="12">Muscle</tissue>
    </source>
</reference>
<evidence type="ECO:0000256" key="6">
    <source>
        <dbReference type="ARBA" id="ARBA00023136"/>
    </source>
</evidence>
<sequence>ILIILVSYTCIIIAVLKIQTSKGRHKAFSTCASHLIAAMVFYGTASFMYLRPSSKYSVNQDKFIPVFYTLANPVLNCLIYSLRNKEVK</sequence>
<dbReference type="GO" id="GO:0004930">
    <property type="term" value="F:G protein-coupled receptor activity"/>
    <property type="evidence" value="ECO:0007669"/>
    <property type="project" value="UniProtKB-KW"/>
</dbReference>
<feature type="non-terminal residue" evidence="12">
    <location>
        <position position="88"/>
    </location>
</feature>
<comment type="function">
    <text evidence="1">Odorant receptor.</text>
</comment>
<proteinExistence type="predicted"/>
<evidence type="ECO:0000313" key="13">
    <source>
        <dbReference type="Proteomes" id="UP000527232"/>
    </source>
</evidence>
<keyword evidence="13" id="KW-1185">Reference proteome</keyword>
<evidence type="ECO:0000256" key="8">
    <source>
        <dbReference type="ARBA" id="ARBA00023180"/>
    </source>
</evidence>
<dbReference type="OrthoDB" id="9975554at2759"/>
<feature type="non-terminal residue" evidence="12">
    <location>
        <position position="1"/>
    </location>
</feature>
<dbReference type="Pfam" id="PF13853">
    <property type="entry name" value="7tm_4"/>
    <property type="match status" value="1"/>
</dbReference>
<keyword evidence="5" id="KW-0297">G-protein coupled receptor</keyword>
<evidence type="ECO:0000256" key="10">
    <source>
        <dbReference type="SAM" id="Phobius"/>
    </source>
</evidence>
<dbReference type="PROSITE" id="PS50262">
    <property type="entry name" value="G_PROTEIN_RECEP_F1_2"/>
    <property type="match status" value="1"/>
</dbReference>
<evidence type="ECO:0000256" key="4">
    <source>
        <dbReference type="ARBA" id="ARBA00022989"/>
    </source>
</evidence>
<keyword evidence="7" id="KW-0675">Receptor</keyword>
<evidence type="ECO:0000256" key="9">
    <source>
        <dbReference type="ARBA" id="ARBA00023224"/>
    </source>
</evidence>
<accession>A0A7K9MEB7</accession>
<dbReference type="AlphaFoldDB" id="A0A7K9MEB7"/>
<evidence type="ECO:0000313" key="12">
    <source>
        <dbReference type="EMBL" id="NXH73051.1"/>
    </source>
</evidence>
<dbReference type="PRINTS" id="PR00245">
    <property type="entry name" value="OLFACTORYR"/>
</dbReference>
<keyword evidence="4 10" id="KW-1133">Transmembrane helix</keyword>
<protein>
    <submittedName>
        <fullName evidence="12">O1020 protein</fullName>
    </submittedName>
</protein>
<evidence type="ECO:0000256" key="3">
    <source>
        <dbReference type="ARBA" id="ARBA00022692"/>
    </source>
</evidence>
<evidence type="ECO:0000256" key="7">
    <source>
        <dbReference type="ARBA" id="ARBA00023170"/>
    </source>
</evidence>
<name>A0A7K9MEB7_OCETE</name>
<dbReference type="SUPFAM" id="SSF81321">
    <property type="entry name" value="Family A G protein-coupled receptor-like"/>
    <property type="match status" value="1"/>
</dbReference>
<comment type="subcellular location">
    <subcellularLocation>
        <location evidence="2">Membrane</location>
        <topology evidence="2">Multi-pass membrane protein</topology>
    </subcellularLocation>
</comment>
<dbReference type="InterPro" id="IPR017452">
    <property type="entry name" value="GPCR_Rhodpsn_7TM"/>
</dbReference>
<dbReference type="Gene3D" id="1.20.1070.10">
    <property type="entry name" value="Rhodopsin 7-helix transmembrane proteins"/>
    <property type="match status" value="1"/>
</dbReference>
<dbReference type="PANTHER" id="PTHR48018">
    <property type="entry name" value="OLFACTORY RECEPTOR"/>
    <property type="match status" value="1"/>
</dbReference>
<gene>
    <name evidence="12" type="ORF">HYDTET_R12274</name>
</gene>
<keyword evidence="9" id="KW-0807">Transducer</keyword>
<comment type="caution">
    <text evidence="12">The sequence shown here is derived from an EMBL/GenBank/DDBJ whole genome shotgun (WGS) entry which is preliminary data.</text>
</comment>
<keyword evidence="8" id="KW-0325">Glycoprotein</keyword>
<dbReference type="GO" id="GO:0004984">
    <property type="term" value="F:olfactory receptor activity"/>
    <property type="evidence" value="ECO:0007669"/>
    <property type="project" value="InterPro"/>
</dbReference>
<keyword evidence="6 10" id="KW-0472">Membrane</keyword>
<evidence type="ECO:0000256" key="2">
    <source>
        <dbReference type="ARBA" id="ARBA00004141"/>
    </source>
</evidence>
<dbReference type="InterPro" id="IPR000725">
    <property type="entry name" value="Olfact_rcpt"/>
</dbReference>
<dbReference type="GO" id="GO:0016020">
    <property type="term" value="C:membrane"/>
    <property type="evidence" value="ECO:0007669"/>
    <property type="project" value="UniProtKB-SubCell"/>
</dbReference>
<feature type="domain" description="G-protein coupled receptors family 1 profile" evidence="11">
    <location>
        <begin position="1"/>
        <end position="80"/>
    </location>
</feature>
<dbReference type="EMBL" id="VWZR01010561">
    <property type="protein sequence ID" value="NXH73051.1"/>
    <property type="molecule type" value="Genomic_DNA"/>
</dbReference>